<organism evidence="1 2">
    <name type="scientific">Entamoeba histolytica</name>
    <dbReference type="NCBI Taxonomy" id="5759"/>
    <lineage>
        <taxon>Eukaryota</taxon>
        <taxon>Amoebozoa</taxon>
        <taxon>Evosea</taxon>
        <taxon>Archamoebae</taxon>
        <taxon>Mastigamoebida</taxon>
        <taxon>Entamoebidae</taxon>
        <taxon>Entamoeba</taxon>
    </lineage>
</organism>
<accession>A0A5K1UFL4</accession>
<dbReference type="VEuPathDB" id="AmoebaDB:KM1_197630"/>
<dbReference type="OMA" id="CVEGDRS"/>
<dbReference type="Proteomes" id="UP000078387">
    <property type="component" value="Unassembled WGS sequence"/>
</dbReference>
<gene>
    <name evidence="1" type="ORF">CL6EHI_085010</name>
</gene>
<dbReference type="AlphaFoldDB" id="A0A5K1UFL4"/>
<comment type="caution">
    <text evidence="1">The sequence shown here is derived from an EMBL/GenBank/DDBJ whole genome shotgun (WGS) entry which is preliminary data.</text>
</comment>
<protein>
    <submittedName>
        <fullName evidence="1">Uncharacterized protein</fullName>
    </submittedName>
</protein>
<dbReference type="VEuPathDB" id="AmoebaDB:EHI7A_115560"/>
<sequence length="249" mass="28040">MTGESQLISTSFNENTAVLNMSSQTIFRHVPFSIEFSAPPLWLSQNSIRPEDILYAGLRMRVLKVRTTDEVKECTICSKGRKVIEVGVSSNQKFLEGKIVNGRQVFTFDRCRSNCSSSRNHHKDQLFLSLDLNNTLSISSQPFSIRSRVLTPKSKDKNEKPVSKKVDQKVLVVCVEGEQLNLIEQIKNALTNEPAESCKAVIKKYIDVAMIYIHVNEDIADSIQTKINEITNSVPEAEKQSVFVMSSLQ</sequence>
<proteinExistence type="predicted"/>
<reference evidence="1 2" key="1">
    <citation type="submission" date="2016-05" db="EMBL/GenBank/DDBJ databases">
        <title>First whole genome sequencing of Entamoeba histolytica HM1:IMSS-clone-6.</title>
        <authorList>
            <person name="Mukherjee Avik.K."/>
            <person name="Izumyama S."/>
            <person name="Nakada-Tsukui K."/>
            <person name="Nozaki T."/>
        </authorList>
    </citation>
    <scope>NUCLEOTIDE SEQUENCE [LARGE SCALE GENOMIC DNA]</scope>
    <source>
        <strain evidence="1 2">HM1:IMSS clone 6</strain>
    </source>
</reference>
<dbReference type="VEuPathDB" id="AmoebaDB:EHI_085010"/>
<evidence type="ECO:0000313" key="2">
    <source>
        <dbReference type="Proteomes" id="UP000078387"/>
    </source>
</evidence>
<dbReference type="EMBL" id="BDEQ01000001">
    <property type="protein sequence ID" value="GAT95109.1"/>
    <property type="molecule type" value="Genomic_DNA"/>
</dbReference>
<dbReference type="VEuPathDB" id="AmoebaDB:EHI8A_123960"/>
<evidence type="ECO:0000313" key="1">
    <source>
        <dbReference type="EMBL" id="GAT95109.1"/>
    </source>
</evidence>
<name>A0A5K1UFL4_ENTHI</name>
<dbReference type="VEuPathDB" id="AmoebaDB:EHI5A_159270"/>